<organism evidence="1 2">
    <name type="scientific">Alteromonas mediterranea (strain DSM 17117 / CIP 110805 / LMG 28347 / Deep ecotype)</name>
    <dbReference type="NCBI Taxonomy" id="1774373"/>
    <lineage>
        <taxon>Bacteria</taxon>
        <taxon>Pseudomonadati</taxon>
        <taxon>Pseudomonadota</taxon>
        <taxon>Gammaproteobacteria</taxon>
        <taxon>Alteromonadales</taxon>
        <taxon>Alteromonadaceae</taxon>
        <taxon>Alteromonas/Salinimonas group</taxon>
        <taxon>Alteromonas</taxon>
    </lineage>
</organism>
<name>F2G488_ALTMD</name>
<dbReference type="Proteomes" id="UP000001870">
    <property type="component" value="Chromosome"/>
</dbReference>
<dbReference type="KEGG" id="amc:MADE_1020285"/>
<dbReference type="AlphaFoldDB" id="F2G488"/>
<proteinExistence type="predicted"/>
<sequence length="54" mass="6295">MLKNELRFTVLPCVKNTRKLTRGQTLQIQNSYEIALKYNAIPASVKNELCMFTY</sequence>
<reference evidence="1 2" key="2">
    <citation type="journal article" date="2015" name="Antonie Van Leeuwenhoek">
        <title>Ecophysiological diversity of a novel member of the genus Alteromonas, and description of Alteromonas mediterranea sp. nov.</title>
        <authorList>
            <person name="Ivanova E.P."/>
            <person name="Lopez-Perez M."/>
            <person name="Zabalos M."/>
            <person name="Nguyen S.H."/>
            <person name="Webb H.K."/>
            <person name="Ryan J."/>
            <person name="Lagutin K."/>
            <person name="Vyssotski M."/>
            <person name="Crawford R.J."/>
            <person name="Rodriguez-Valera F."/>
        </authorList>
    </citation>
    <scope>NUCLEOTIDE SEQUENCE [LARGE SCALE GENOMIC DNA]</scope>
    <source>
        <strain evidence="2">DSM 17117 / CIP 110805 / LMG 28347 / Deep ecotype</strain>
    </source>
</reference>
<evidence type="ECO:0000313" key="1">
    <source>
        <dbReference type="EMBL" id="AEB00180.1"/>
    </source>
</evidence>
<gene>
    <name evidence="1" type="ordered locus">MADE_1020285</name>
</gene>
<accession>F2G488</accession>
<dbReference type="HOGENOM" id="CLU_3039740_0_0_6"/>
<protein>
    <submittedName>
        <fullName evidence="1">Uncharacterized protein</fullName>
    </submittedName>
</protein>
<evidence type="ECO:0000313" key="2">
    <source>
        <dbReference type="Proteomes" id="UP000001870"/>
    </source>
</evidence>
<keyword evidence="2" id="KW-1185">Reference proteome</keyword>
<dbReference type="EMBL" id="CP001103">
    <property type="protein sequence ID" value="AEB00180.1"/>
    <property type="molecule type" value="Genomic_DNA"/>
</dbReference>
<reference evidence="1 2" key="1">
    <citation type="journal article" date="2008" name="ISME J.">
        <title>Comparative genomics of two ecotypes of the marine planktonic copiotroph Alteromonas macleodii suggests alternative lifestyles associated with different kinds of particulate organic matter.</title>
        <authorList>
            <person name="Ivars-Martinez E."/>
            <person name="Martin-Cuadrado A.B."/>
            <person name="D'Auria G."/>
            <person name="Mira A."/>
            <person name="Ferriera S."/>
            <person name="Johnson J."/>
            <person name="Friedman R."/>
            <person name="Rodriguez-Valera F."/>
        </authorList>
    </citation>
    <scope>NUCLEOTIDE SEQUENCE [LARGE SCALE GENOMIC DNA]</scope>
    <source>
        <strain evidence="2">DSM 17117 / CIP 110805 / LMG 28347 / Deep ecotype</strain>
    </source>
</reference>